<accession>A7T6E4</accession>
<evidence type="ECO:0000313" key="14">
    <source>
        <dbReference type="Proteomes" id="UP000001593"/>
    </source>
</evidence>
<dbReference type="GO" id="GO:0007346">
    <property type="term" value="P:regulation of mitotic cell cycle"/>
    <property type="evidence" value="ECO:0000318"/>
    <property type="project" value="GO_Central"/>
</dbReference>
<keyword evidence="8" id="KW-0067">ATP-binding</keyword>
<organism evidence="13 14">
    <name type="scientific">Nematostella vectensis</name>
    <name type="common">Starlet sea anemone</name>
    <dbReference type="NCBI Taxonomy" id="45351"/>
    <lineage>
        <taxon>Eukaryota</taxon>
        <taxon>Metazoa</taxon>
        <taxon>Cnidaria</taxon>
        <taxon>Anthozoa</taxon>
        <taxon>Hexacorallia</taxon>
        <taxon>Actiniaria</taxon>
        <taxon>Edwardsiidae</taxon>
        <taxon>Nematostella</taxon>
    </lineage>
</organism>
<dbReference type="InterPro" id="IPR008271">
    <property type="entry name" value="Ser/Thr_kinase_AS"/>
</dbReference>
<evidence type="ECO:0000256" key="6">
    <source>
        <dbReference type="ARBA" id="ARBA00022741"/>
    </source>
</evidence>
<protein>
    <recommendedName>
        <fullName evidence="3">Serine/threonine-protein kinase 1</fullName>
        <ecNumber evidence="2">2.7.11.1</ecNumber>
    </recommendedName>
</protein>
<keyword evidence="14" id="KW-1185">Reference proteome</keyword>
<gene>
    <name evidence="13" type="ORF">NEMVEDRAFT_v1g147766</name>
</gene>
<dbReference type="Pfam" id="PF00069">
    <property type="entry name" value="Pkinase"/>
    <property type="match status" value="1"/>
</dbReference>
<dbReference type="HOGENOM" id="CLU_088045_0_0_1"/>
<dbReference type="PROSITE" id="PS00108">
    <property type="entry name" value="PROTEIN_KINASE_ST"/>
    <property type="match status" value="1"/>
</dbReference>
<evidence type="ECO:0000256" key="2">
    <source>
        <dbReference type="ARBA" id="ARBA00012513"/>
    </source>
</evidence>
<reference evidence="13 14" key="1">
    <citation type="journal article" date="2007" name="Science">
        <title>Sea anemone genome reveals ancestral eumetazoan gene repertoire and genomic organization.</title>
        <authorList>
            <person name="Putnam N.H."/>
            <person name="Srivastava M."/>
            <person name="Hellsten U."/>
            <person name="Dirks B."/>
            <person name="Chapman J."/>
            <person name="Salamov A."/>
            <person name="Terry A."/>
            <person name="Shapiro H."/>
            <person name="Lindquist E."/>
            <person name="Kapitonov V.V."/>
            <person name="Jurka J."/>
            <person name="Genikhovich G."/>
            <person name="Grigoriev I.V."/>
            <person name="Lucas S.M."/>
            <person name="Steele R.E."/>
            <person name="Finnerty J.R."/>
            <person name="Technau U."/>
            <person name="Martindale M.Q."/>
            <person name="Rokhsar D.S."/>
        </authorList>
    </citation>
    <scope>NUCLEOTIDE SEQUENCE [LARGE SCALE GENOMIC DNA]</scope>
    <source>
        <strain evidence="14">CH2 X CH6</strain>
    </source>
</reference>
<dbReference type="InterPro" id="IPR011009">
    <property type="entry name" value="Kinase-like_dom_sf"/>
</dbReference>
<dbReference type="GO" id="GO:0004674">
    <property type="term" value="F:protein serine/threonine kinase activity"/>
    <property type="evidence" value="ECO:0000318"/>
    <property type="project" value="GO_Central"/>
</dbReference>
<evidence type="ECO:0000313" key="13">
    <source>
        <dbReference type="EMBL" id="EDO28459.1"/>
    </source>
</evidence>
<keyword evidence="7" id="KW-0418">Kinase</keyword>
<dbReference type="PANTHER" id="PTHR22984">
    <property type="entry name" value="SERINE/THREONINE-PROTEIN KINASE PIM"/>
    <property type="match status" value="1"/>
</dbReference>
<dbReference type="STRING" id="45351.A7T6E4"/>
<dbReference type="GO" id="GO:0043066">
    <property type="term" value="P:negative regulation of apoptotic process"/>
    <property type="evidence" value="ECO:0000318"/>
    <property type="project" value="GO_Central"/>
</dbReference>
<dbReference type="Proteomes" id="UP000001593">
    <property type="component" value="Unassembled WGS sequence"/>
</dbReference>
<feature type="domain" description="Protein kinase" evidence="12">
    <location>
        <begin position="1"/>
        <end position="182"/>
    </location>
</feature>
<sequence length="185" mass="21483">MLDNEQTSRHVIVMERPAQCLDLFSFLEIQPQGRVKEKVARKIFRDVMRGVDYLDKRGILHNDIKPENILLEVEPADKSSKRPRCSERKQSVLTGTMQYCPPEYDSLRTYYRREANVWALGCTLYEMLTGRVAYKGPSQAANQPLQIPKFLSMDASELLQKLLEKEAFWRTSLESISQDPWLTRG</sequence>
<comment type="subcellular location">
    <subcellularLocation>
        <location evidence="1">Host cytoplasm</location>
    </subcellularLocation>
</comment>
<dbReference type="InterPro" id="IPR000719">
    <property type="entry name" value="Prot_kinase_dom"/>
</dbReference>
<dbReference type="FunFam" id="1.10.510.10:FF:002409">
    <property type="match status" value="1"/>
</dbReference>
<evidence type="ECO:0000256" key="1">
    <source>
        <dbReference type="ARBA" id="ARBA00004192"/>
    </source>
</evidence>
<evidence type="ECO:0000256" key="9">
    <source>
        <dbReference type="ARBA" id="ARBA00023200"/>
    </source>
</evidence>
<evidence type="ECO:0000256" key="11">
    <source>
        <dbReference type="ARBA" id="ARBA00048679"/>
    </source>
</evidence>
<dbReference type="GO" id="GO:0005737">
    <property type="term" value="C:cytoplasm"/>
    <property type="evidence" value="ECO:0000318"/>
    <property type="project" value="GO_Central"/>
</dbReference>
<dbReference type="AlphaFoldDB" id="A7T6E4"/>
<keyword evidence="5" id="KW-0808">Transferase</keyword>
<dbReference type="PANTHER" id="PTHR22984:SF25">
    <property type="entry name" value="PROTEIN KINASE DOMAIN-CONTAINING PROTEIN"/>
    <property type="match status" value="1"/>
</dbReference>
<evidence type="ECO:0000256" key="10">
    <source>
        <dbReference type="ARBA" id="ARBA00047899"/>
    </source>
</evidence>
<dbReference type="eggNOG" id="KOG0583">
    <property type="taxonomic scope" value="Eukaryota"/>
</dbReference>
<comment type="catalytic activity">
    <reaction evidence="10">
        <text>L-threonyl-[protein] + ATP = O-phospho-L-threonyl-[protein] + ADP + H(+)</text>
        <dbReference type="Rhea" id="RHEA:46608"/>
        <dbReference type="Rhea" id="RHEA-COMP:11060"/>
        <dbReference type="Rhea" id="RHEA-COMP:11605"/>
        <dbReference type="ChEBI" id="CHEBI:15378"/>
        <dbReference type="ChEBI" id="CHEBI:30013"/>
        <dbReference type="ChEBI" id="CHEBI:30616"/>
        <dbReference type="ChEBI" id="CHEBI:61977"/>
        <dbReference type="ChEBI" id="CHEBI:456216"/>
        <dbReference type="EC" id="2.7.11.1"/>
    </reaction>
</comment>
<dbReference type="EC" id="2.7.11.1" evidence="2"/>
<evidence type="ECO:0000256" key="4">
    <source>
        <dbReference type="ARBA" id="ARBA00022527"/>
    </source>
</evidence>
<evidence type="ECO:0000256" key="8">
    <source>
        <dbReference type="ARBA" id="ARBA00022840"/>
    </source>
</evidence>
<evidence type="ECO:0000259" key="12">
    <source>
        <dbReference type="PROSITE" id="PS50011"/>
    </source>
</evidence>
<evidence type="ECO:0000256" key="5">
    <source>
        <dbReference type="ARBA" id="ARBA00022679"/>
    </source>
</evidence>
<dbReference type="GO" id="GO:0005524">
    <property type="term" value="F:ATP binding"/>
    <property type="evidence" value="ECO:0007669"/>
    <property type="project" value="UniProtKB-KW"/>
</dbReference>
<comment type="catalytic activity">
    <reaction evidence="11">
        <text>L-seryl-[protein] + ATP = O-phospho-L-seryl-[protein] + ADP + H(+)</text>
        <dbReference type="Rhea" id="RHEA:17989"/>
        <dbReference type="Rhea" id="RHEA-COMP:9863"/>
        <dbReference type="Rhea" id="RHEA-COMP:11604"/>
        <dbReference type="ChEBI" id="CHEBI:15378"/>
        <dbReference type="ChEBI" id="CHEBI:29999"/>
        <dbReference type="ChEBI" id="CHEBI:30616"/>
        <dbReference type="ChEBI" id="CHEBI:83421"/>
        <dbReference type="ChEBI" id="CHEBI:456216"/>
        <dbReference type="EC" id="2.7.11.1"/>
    </reaction>
</comment>
<proteinExistence type="predicted"/>
<dbReference type="SUPFAM" id="SSF56112">
    <property type="entry name" value="Protein kinase-like (PK-like)"/>
    <property type="match status" value="1"/>
</dbReference>
<dbReference type="Gene3D" id="1.10.510.10">
    <property type="entry name" value="Transferase(Phosphotransferase) domain 1"/>
    <property type="match status" value="1"/>
</dbReference>
<dbReference type="PhylomeDB" id="A7T6E4"/>
<dbReference type="GO" id="GO:0030430">
    <property type="term" value="C:host cell cytoplasm"/>
    <property type="evidence" value="ECO:0007669"/>
    <property type="project" value="UniProtKB-SubCell"/>
</dbReference>
<keyword evidence="4" id="KW-0723">Serine/threonine-protein kinase</keyword>
<dbReference type="InParanoid" id="A7T6E4"/>
<dbReference type="PROSITE" id="PS50011">
    <property type="entry name" value="PROTEIN_KINASE_DOM"/>
    <property type="match status" value="1"/>
</dbReference>
<name>A7T6E4_NEMVE</name>
<dbReference type="EMBL" id="DS471539">
    <property type="protein sequence ID" value="EDO28459.1"/>
    <property type="molecule type" value="Genomic_DNA"/>
</dbReference>
<evidence type="ECO:0000256" key="7">
    <source>
        <dbReference type="ARBA" id="ARBA00022777"/>
    </source>
</evidence>
<keyword evidence="6" id="KW-0547">Nucleotide-binding</keyword>
<evidence type="ECO:0000256" key="3">
    <source>
        <dbReference type="ARBA" id="ARBA00016885"/>
    </source>
</evidence>
<dbReference type="SMART" id="SM00220">
    <property type="entry name" value="S_TKc"/>
    <property type="match status" value="1"/>
</dbReference>
<dbReference type="InterPro" id="IPR051138">
    <property type="entry name" value="PIM_Ser/Thr_kinase"/>
</dbReference>
<keyword evidence="9" id="KW-1035">Host cytoplasm</keyword>